<dbReference type="Gene3D" id="1.10.10.10">
    <property type="entry name" value="Winged helix-like DNA-binding domain superfamily/Winged helix DNA-binding domain"/>
    <property type="match status" value="1"/>
</dbReference>
<dbReference type="InterPro" id="IPR036390">
    <property type="entry name" value="WH_DNA-bd_sf"/>
</dbReference>
<dbReference type="Proteomes" id="UP000002979">
    <property type="component" value="Unassembled WGS sequence"/>
</dbReference>
<gene>
    <name evidence="1" type="ORF">COLAER_02405</name>
</gene>
<reference evidence="1 2" key="1">
    <citation type="submission" date="2007-01" db="EMBL/GenBank/DDBJ databases">
        <title>Draft genome sequence of Collinsella aerofaciens (ATCC 25986).</title>
        <authorList>
            <person name="Sudarsanam P."/>
            <person name="Ley R."/>
            <person name="Guruge J."/>
            <person name="Turnbaugh P.J."/>
            <person name="Mahowald M."/>
            <person name="Liep D."/>
            <person name="Gordon J."/>
        </authorList>
    </citation>
    <scope>NUCLEOTIDE SEQUENCE [LARGE SCALE GENOMIC DNA]</scope>
    <source>
        <strain evidence="2">ATCC 25986 / DSM 3979 / JCM 10188 / KCTC 3647 / NCTC 11838 / VPI 1003</strain>
    </source>
</reference>
<dbReference type="InterPro" id="IPR036388">
    <property type="entry name" value="WH-like_DNA-bd_sf"/>
</dbReference>
<evidence type="ECO:0000313" key="2">
    <source>
        <dbReference type="Proteomes" id="UP000002979"/>
    </source>
</evidence>
<dbReference type="SUPFAM" id="SSF46785">
    <property type="entry name" value="Winged helix' DNA-binding domain"/>
    <property type="match status" value="1"/>
</dbReference>
<organism evidence="1 2">
    <name type="scientific">Collinsella aerofaciens (strain ATCC 25986 / DSM 3979 / JCM 10188 / KCTC 3647 / NCTC 11838 / VPI 1003)</name>
    <dbReference type="NCBI Taxonomy" id="411903"/>
    <lineage>
        <taxon>Bacteria</taxon>
        <taxon>Bacillati</taxon>
        <taxon>Actinomycetota</taxon>
        <taxon>Coriobacteriia</taxon>
        <taxon>Coriobacteriales</taxon>
        <taxon>Coriobacteriaceae</taxon>
        <taxon>Collinsella</taxon>
    </lineage>
</organism>
<reference evidence="1 2" key="2">
    <citation type="submission" date="2007-04" db="EMBL/GenBank/DDBJ databases">
        <authorList>
            <person name="Fulton L."/>
            <person name="Clifton S."/>
            <person name="Fulton B."/>
            <person name="Xu J."/>
            <person name="Minx P."/>
            <person name="Mardis E.R."/>
            <person name="Wilson R.K."/>
        </authorList>
    </citation>
    <scope>NUCLEOTIDE SEQUENCE [LARGE SCALE GENOMIC DNA]</scope>
    <source>
        <strain evidence="2">ATCC 25986 / DSM 3979 / JCM 10188 / KCTC 3647 / NCTC 11838 / VPI 1003</strain>
    </source>
</reference>
<dbReference type="CDD" id="cd00090">
    <property type="entry name" value="HTH_ARSR"/>
    <property type="match status" value="1"/>
</dbReference>
<dbReference type="InterPro" id="IPR011991">
    <property type="entry name" value="ArsR-like_HTH"/>
</dbReference>
<sequence>MLVTLERSLMDVKDAPPNGGSTFKNTISAEDFAALLAQSKPGNAQMTSSHASALNAESWLKDSSADSGRFIALPLSMLSLRKSEAKLSLSELLVLAYIHGFQRRDPLKGCHSNAKTIAEALGISPSALSKRLQKLKNFALIKKEGHGEEITYRVDETRWAELCGIEFIDAGALHEWTSRGTFCRIPFWAIRDTDLSALDKVLFGYIFSFFSAKESKPFRVSTQNAADQLAVSKSKLRVSLEKLTSLNLVVKTVISPRAPAEYSVNPQSCMDRGSRNL</sequence>
<comment type="caution">
    <text evidence="1">The sequence shown here is derived from an EMBL/GenBank/DDBJ whole genome shotgun (WGS) entry which is preliminary data.</text>
</comment>
<name>A4ED64_COLAA</name>
<dbReference type="EMBL" id="AAVN02000017">
    <property type="protein sequence ID" value="EBA38495.1"/>
    <property type="molecule type" value="Genomic_DNA"/>
</dbReference>
<accession>A4ED64</accession>
<evidence type="ECO:0000313" key="1">
    <source>
        <dbReference type="EMBL" id="EBA38495.1"/>
    </source>
</evidence>
<dbReference type="AlphaFoldDB" id="A4ED64"/>
<proteinExistence type="predicted"/>
<evidence type="ECO:0008006" key="3">
    <source>
        <dbReference type="Google" id="ProtNLM"/>
    </source>
</evidence>
<protein>
    <recommendedName>
        <fullName evidence="3">Helix-turn-helix domain-containing protein</fullName>
    </recommendedName>
</protein>